<evidence type="ECO:0000256" key="6">
    <source>
        <dbReference type="SAM" id="SignalP"/>
    </source>
</evidence>
<keyword evidence="4" id="KW-0611">Plant defense</keyword>
<accession>A0ABM1R0V6</accession>
<dbReference type="GeneID" id="109129269"/>
<evidence type="ECO:0000313" key="8">
    <source>
        <dbReference type="Proteomes" id="UP000694864"/>
    </source>
</evidence>
<feature type="domain" description="Defensin-like" evidence="7">
    <location>
        <begin position="38"/>
        <end position="81"/>
    </location>
</feature>
<evidence type="ECO:0000256" key="5">
    <source>
        <dbReference type="ARBA" id="ARBA00023157"/>
    </source>
</evidence>
<feature type="signal peptide" evidence="6">
    <location>
        <begin position="1"/>
        <end position="19"/>
    </location>
</feature>
<dbReference type="GeneID" id="109129271"/>
<reference evidence="8" key="2">
    <citation type="journal article" date="2014" name="Nat. Commun.">
        <title>The emerging biofuel crop Camelina sativa retains a highly undifferentiated hexaploid genome structure.</title>
        <authorList>
            <person name="Kagale S."/>
            <person name="Koh C."/>
            <person name="Nixon J."/>
            <person name="Bollina V."/>
            <person name="Clarke W.E."/>
            <person name="Tuteja R."/>
            <person name="Spillane C."/>
            <person name="Robinson S.J."/>
            <person name="Links M.G."/>
            <person name="Clarke C."/>
            <person name="Higgins E.E."/>
            <person name="Huebert T."/>
            <person name="Sharpe A.G."/>
            <person name="Parkin I.A."/>
        </authorList>
    </citation>
    <scope>NUCLEOTIDE SEQUENCE [LARGE SCALE GENOMIC DNA]</scope>
    <source>
        <strain evidence="8">r\DH55</strain>
    </source>
</reference>
<dbReference type="RefSeq" id="XP_019092644.1">
    <property type="nucleotide sequence ID" value="XM_019237099.1"/>
</dbReference>
<evidence type="ECO:0000313" key="10">
    <source>
        <dbReference type="RefSeq" id="XP_019092643.1"/>
    </source>
</evidence>
<evidence type="ECO:0000256" key="3">
    <source>
        <dbReference type="ARBA" id="ARBA00022577"/>
    </source>
</evidence>
<keyword evidence="8" id="KW-1185">Reference proteome</keyword>
<gene>
    <name evidence="11" type="primary">LOC109129271</name>
    <name evidence="9" type="synonym">LOC109129269</name>
    <name evidence="10" type="synonym">LOC109129270</name>
</gene>
<evidence type="ECO:0000313" key="11">
    <source>
        <dbReference type="RefSeq" id="XP_019092644.1"/>
    </source>
</evidence>
<keyword evidence="6" id="KW-0732">Signal</keyword>
<feature type="chain" id="PRO_5045023034" evidence="6">
    <location>
        <begin position="20"/>
        <end position="81"/>
    </location>
</feature>
<evidence type="ECO:0000256" key="4">
    <source>
        <dbReference type="ARBA" id="ARBA00022821"/>
    </source>
</evidence>
<evidence type="ECO:0000256" key="1">
    <source>
        <dbReference type="ARBA" id="ARBA00006722"/>
    </source>
</evidence>
<keyword evidence="3" id="KW-0295">Fungicide</keyword>
<dbReference type="Pfam" id="PF24552">
    <property type="entry name" value="Defensin"/>
    <property type="match status" value="1"/>
</dbReference>
<reference evidence="9 10" key="3">
    <citation type="submission" date="2025-05" db="UniProtKB">
        <authorList>
            <consortium name="RefSeq"/>
        </authorList>
    </citation>
    <scope>IDENTIFICATION</scope>
    <source>
        <tissue evidence="9 10">Leaf</tissue>
    </source>
</reference>
<dbReference type="Proteomes" id="UP000694864">
    <property type="component" value="Chromosome 15"/>
</dbReference>
<evidence type="ECO:0000256" key="2">
    <source>
        <dbReference type="ARBA" id="ARBA00022529"/>
    </source>
</evidence>
<dbReference type="GeneID" id="109129270"/>
<proteinExistence type="inferred from homology"/>
<dbReference type="InterPro" id="IPR056373">
    <property type="entry name" value="Defensin-like_dom"/>
</dbReference>
<evidence type="ECO:0000313" key="9">
    <source>
        <dbReference type="RefSeq" id="XP_019092642.1"/>
    </source>
</evidence>
<keyword evidence="2" id="KW-0929">Antimicrobial</keyword>
<protein>
    <submittedName>
        <fullName evidence="9 10">Defensin-like protein 43</fullName>
    </submittedName>
</protein>
<sequence>MGVTKTFVTFLLLITLTTSMSNYNILASKIKPTGRIRDQCKNICSTTYGNGKCDADCRKVGFSSGRCVTSSRFRNKCCCNK</sequence>
<organism evidence="8 11">
    <name type="scientific">Camelina sativa</name>
    <name type="common">False flax</name>
    <name type="synonym">Myagrum sativum</name>
    <dbReference type="NCBI Taxonomy" id="90675"/>
    <lineage>
        <taxon>Eukaryota</taxon>
        <taxon>Viridiplantae</taxon>
        <taxon>Streptophyta</taxon>
        <taxon>Embryophyta</taxon>
        <taxon>Tracheophyta</taxon>
        <taxon>Spermatophyta</taxon>
        <taxon>Magnoliopsida</taxon>
        <taxon>eudicotyledons</taxon>
        <taxon>Gunneridae</taxon>
        <taxon>Pentapetalae</taxon>
        <taxon>rosids</taxon>
        <taxon>malvids</taxon>
        <taxon>Brassicales</taxon>
        <taxon>Brassicaceae</taxon>
        <taxon>Camelineae</taxon>
        <taxon>Camelina</taxon>
    </lineage>
</organism>
<comment type="similarity">
    <text evidence="1">Belongs to the DEFL family.</text>
</comment>
<name>A0ABM1R0V6_CAMSA</name>
<keyword evidence="5" id="KW-1015">Disulfide bond</keyword>
<evidence type="ECO:0000259" key="7">
    <source>
        <dbReference type="Pfam" id="PF24552"/>
    </source>
</evidence>
<dbReference type="RefSeq" id="XP_019092642.1">
    <property type="nucleotide sequence ID" value="XM_019237097.1"/>
</dbReference>
<dbReference type="RefSeq" id="XP_019092643.1">
    <property type="nucleotide sequence ID" value="XM_019237098.1"/>
</dbReference>
<reference evidence="8" key="1">
    <citation type="journal article" date="1997" name="Nucleic Acids Res.">
        <title>tRNAscan-SE: a program for improved detection of transfer RNA genes in genomic sequence.</title>
        <authorList>
            <person name="Lowe T.M."/>
            <person name="Eddy S.R."/>
        </authorList>
    </citation>
    <scope>NUCLEOTIDE SEQUENCE [LARGE SCALE GENOMIC DNA]</scope>
    <source>
        <strain evidence="8">r\DH55</strain>
    </source>
</reference>